<accession>A0A6A6C634</accession>
<evidence type="ECO:0000313" key="3">
    <source>
        <dbReference type="EMBL" id="KAF2160846.1"/>
    </source>
</evidence>
<dbReference type="SMART" id="SM01149">
    <property type="entry name" value="DUF1237"/>
    <property type="match status" value="1"/>
</dbReference>
<dbReference type="InterPro" id="IPR012341">
    <property type="entry name" value="6hp_glycosidase-like_sf"/>
</dbReference>
<keyword evidence="2" id="KW-0812">Transmembrane</keyword>
<dbReference type="AlphaFoldDB" id="A0A6A6C634"/>
<keyword evidence="2" id="KW-1133">Transmembrane helix</keyword>
<evidence type="ECO:0000256" key="1">
    <source>
        <dbReference type="SAM" id="MobiDB-lite"/>
    </source>
</evidence>
<keyword evidence="2" id="KW-0472">Membrane</keyword>
<keyword evidence="4" id="KW-1185">Reference proteome</keyword>
<feature type="region of interest" description="Disordered" evidence="1">
    <location>
        <begin position="526"/>
        <end position="552"/>
    </location>
</feature>
<protein>
    <submittedName>
        <fullName evidence="3">Glycoside hydrolase family 125 protein</fullName>
    </submittedName>
</protein>
<dbReference type="GO" id="GO:0016787">
    <property type="term" value="F:hydrolase activity"/>
    <property type="evidence" value="ECO:0007669"/>
    <property type="project" value="UniProtKB-KW"/>
</dbReference>
<proteinExistence type="predicted"/>
<organism evidence="3 4">
    <name type="scientific">Zasmidium cellare ATCC 36951</name>
    <dbReference type="NCBI Taxonomy" id="1080233"/>
    <lineage>
        <taxon>Eukaryota</taxon>
        <taxon>Fungi</taxon>
        <taxon>Dikarya</taxon>
        <taxon>Ascomycota</taxon>
        <taxon>Pezizomycotina</taxon>
        <taxon>Dothideomycetes</taxon>
        <taxon>Dothideomycetidae</taxon>
        <taxon>Mycosphaerellales</taxon>
        <taxon>Mycosphaerellaceae</taxon>
        <taxon>Zasmidium</taxon>
    </lineage>
</organism>
<name>A0A6A6C634_ZASCE</name>
<gene>
    <name evidence="3" type="ORF">M409DRAFT_70159</name>
</gene>
<dbReference type="SUPFAM" id="SSF48208">
    <property type="entry name" value="Six-hairpin glycosidases"/>
    <property type="match status" value="1"/>
</dbReference>
<dbReference type="RefSeq" id="XP_033661735.1">
    <property type="nucleotide sequence ID" value="XM_033818601.1"/>
</dbReference>
<feature type="transmembrane region" description="Helical" evidence="2">
    <location>
        <begin position="563"/>
        <end position="582"/>
    </location>
</feature>
<dbReference type="EMBL" id="ML993623">
    <property type="protein sequence ID" value="KAF2160846.1"/>
    <property type="molecule type" value="Genomic_DNA"/>
</dbReference>
<dbReference type="PANTHER" id="PTHR31047">
    <property type="entry name" value="MEIOTICALLY UP-REGULATED GENE 157 PROTEIN"/>
    <property type="match status" value="1"/>
</dbReference>
<dbReference type="Pfam" id="PF06824">
    <property type="entry name" value="Glyco_hydro_125"/>
    <property type="match status" value="1"/>
</dbReference>
<dbReference type="Proteomes" id="UP000799537">
    <property type="component" value="Unassembled WGS sequence"/>
</dbReference>
<evidence type="ECO:0000313" key="4">
    <source>
        <dbReference type="Proteomes" id="UP000799537"/>
    </source>
</evidence>
<dbReference type="GeneID" id="54571873"/>
<evidence type="ECO:0000256" key="2">
    <source>
        <dbReference type="SAM" id="Phobius"/>
    </source>
</evidence>
<feature type="compositionally biased region" description="Polar residues" evidence="1">
    <location>
        <begin position="599"/>
        <end position="608"/>
    </location>
</feature>
<dbReference type="InterPro" id="IPR008928">
    <property type="entry name" value="6-hairpin_glycosidase_sf"/>
</dbReference>
<reference evidence="3" key="1">
    <citation type="journal article" date="2020" name="Stud. Mycol.">
        <title>101 Dothideomycetes genomes: a test case for predicting lifestyles and emergence of pathogens.</title>
        <authorList>
            <person name="Haridas S."/>
            <person name="Albert R."/>
            <person name="Binder M."/>
            <person name="Bloem J."/>
            <person name="Labutti K."/>
            <person name="Salamov A."/>
            <person name="Andreopoulos B."/>
            <person name="Baker S."/>
            <person name="Barry K."/>
            <person name="Bills G."/>
            <person name="Bluhm B."/>
            <person name="Cannon C."/>
            <person name="Castanera R."/>
            <person name="Culley D."/>
            <person name="Daum C."/>
            <person name="Ezra D."/>
            <person name="Gonzalez J."/>
            <person name="Henrissat B."/>
            <person name="Kuo A."/>
            <person name="Liang C."/>
            <person name="Lipzen A."/>
            <person name="Lutzoni F."/>
            <person name="Magnuson J."/>
            <person name="Mondo S."/>
            <person name="Nolan M."/>
            <person name="Ohm R."/>
            <person name="Pangilinan J."/>
            <person name="Park H.-J."/>
            <person name="Ramirez L."/>
            <person name="Alfaro M."/>
            <person name="Sun H."/>
            <person name="Tritt A."/>
            <person name="Yoshinaga Y."/>
            <person name="Zwiers L.-H."/>
            <person name="Turgeon B."/>
            <person name="Goodwin S."/>
            <person name="Spatafora J."/>
            <person name="Crous P."/>
            <person name="Grigoriev I."/>
        </authorList>
    </citation>
    <scope>NUCLEOTIDE SEQUENCE</scope>
    <source>
        <strain evidence="3">ATCC 36951</strain>
    </source>
</reference>
<dbReference type="GO" id="GO:0005975">
    <property type="term" value="P:carbohydrate metabolic process"/>
    <property type="evidence" value="ECO:0007669"/>
    <property type="project" value="InterPro"/>
</dbReference>
<dbReference type="Gene3D" id="1.50.10.10">
    <property type="match status" value="1"/>
</dbReference>
<sequence length="608" mass="68229">MKHWKTGFLFDQEAAESQEAVFKCPDYGKWSRQFHAPFSNGIHNLSSMRPIPACRTFNSSVVEDAIEKTGEAIEDPDLKKLFENAFPNTLDTTVAWRGRSMNNSEEELAFIITGDIDAMWLRDSANQLQSYAPLLTASNSNDSLASLFRGAINLQARYLRTSPYCNAFQAPPESGRERRHNGAYGGYKVHPEYSWDFVFECKYELDSLAAFLQLSHTYYDKTGDADFFGKFGWVKAIESVMAVAQNMTNQSTYHPNGTQWDASYMFSRIINHGYGNPVAANTGLIRSFFRPSDDPVLFQLFIPANMQFSHFLRLNADIMYKLLDQAPLADRMKEMAAGVRAAIEEHGIVHTKQHGDVYAFEVDGYGGVNLMDDANSPSLLSSAFFGYLDPGDKTYQNTRKRALSTYNPYWMHGSAISAVGGPHNGQEMAWPMASIIRILTTNDSDEILQQLRQLISSTDQLGLMHESVRSHNASQWSRSWFSWANGLFGQCILDLQARKPEILKMSFQQNFTGTFDDVGVIEPVEQSRPEEDEPAHPSSEAEEQTAGHSSHPLTSGNWSDMNWFWSMTGLLAVGTAMILASFRSRKMRTRMSGGKSDQDAITESLVTG</sequence>
<dbReference type="InterPro" id="IPR008313">
    <property type="entry name" value="GH125"/>
</dbReference>
<dbReference type="PANTHER" id="PTHR31047:SF1">
    <property type="entry name" value="DUF1237 DOMAIN-CONTAINING PROTEIN"/>
    <property type="match status" value="1"/>
</dbReference>
<feature type="region of interest" description="Disordered" evidence="1">
    <location>
        <begin position="588"/>
        <end position="608"/>
    </location>
</feature>
<keyword evidence="3" id="KW-0378">Hydrolase</keyword>
<dbReference type="OrthoDB" id="7771656at2759"/>